<dbReference type="InterPro" id="IPR008271">
    <property type="entry name" value="Ser/Thr_kinase_AS"/>
</dbReference>
<name>A0A4P9ZHP3_9ASCO</name>
<gene>
    <name evidence="7" type="ORF">METBISCDRAFT_11867</name>
</gene>
<dbReference type="GO" id="GO:0005829">
    <property type="term" value="C:cytosol"/>
    <property type="evidence" value="ECO:0007669"/>
    <property type="project" value="TreeGrafter"/>
</dbReference>
<dbReference type="GO" id="GO:0010506">
    <property type="term" value="P:regulation of autophagy"/>
    <property type="evidence" value="ECO:0007669"/>
    <property type="project" value="InterPro"/>
</dbReference>
<dbReference type="GO" id="GO:0000045">
    <property type="term" value="P:autophagosome assembly"/>
    <property type="evidence" value="ECO:0007669"/>
    <property type="project" value="TreeGrafter"/>
</dbReference>
<proteinExistence type="predicted"/>
<dbReference type="GO" id="GO:0005776">
    <property type="term" value="C:autophagosome"/>
    <property type="evidence" value="ECO:0007669"/>
    <property type="project" value="TreeGrafter"/>
</dbReference>
<dbReference type="EC" id="2.7.11.1" evidence="1"/>
<evidence type="ECO:0000256" key="1">
    <source>
        <dbReference type="ARBA" id="ARBA00012513"/>
    </source>
</evidence>
<dbReference type="EMBL" id="ML004430">
    <property type="protein sequence ID" value="RKP32686.1"/>
    <property type="molecule type" value="Genomic_DNA"/>
</dbReference>
<dbReference type="PROSITE" id="PS00108">
    <property type="entry name" value="PROTEIN_KINASE_ST"/>
    <property type="match status" value="1"/>
</dbReference>
<keyword evidence="8" id="KW-1185">Reference proteome</keyword>
<dbReference type="Gene3D" id="1.10.510.10">
    <property type="entry name" value="Transferase(Phosphotransferase) domain 1"/>
    <property type="match status" value="1"/>
</dbReference>
<keyword evidence="5" id="KW-0067">ATP-binding</keyword>
<evidence type="ECO:0000259" key="6">
    <source>
        <dbReference type="PROSITE" id="PS50011"/>
    </source>
</evidence>
<dbReference type="InterPro" id="IPR045269">
    <property type="entry name" value="Atg1-like"/>
</dbReference>
<evidence type="ECO:0000256" key="3">
    <source>
        <dbReference type="ARBA" id="ARBA00022741"/>
    </source>
</evidence>
<dbReference type="AlphaFoldDB" id="A0A4P9ZHP3"/>
<dbReference type="GO" id="GO:0004674">
    <property type="term" value="F:protein serine/threonine kinase activity"/>
    <property type="evidence" value="ECO:0007669"/>
    <property type="project" value="UniProtKB-EC"/>
</dbReference>
<evidence type="ECO:0000256" key="2">
    <source>
        <dbReference type="ARBA" id="ARBA00022679"/>
    </source>
</evidence>
<protein>
    <recommendedName>
        <fullName evidence="1">non-specific serine/threonine protein kinase</fullName>
        <ecNumber evidence="1">2.7.11.1</ecNumber>
    </recommendedName>
</protein>
<evidence type="ECO:0000256" key="4">
    <source>
        <dbReference type="ARBA" id="ARBA00022777"/>
    </source>
</evidence>
<evidence type="ECO:0000256" key="5">
    <source>
        <dbReference type="ARBA" id="ARBA00022840"/>
    </source>
</evidence>
<accession>A0A4P9ZHP3</accession>
<dbReference type="InterPro" id="IPR000719">
    <property type="entry name" value="Prot_kinase_dom"/>
</dbReference>
<keyword evidence="2" id="KW-0808">Transferase</keyword>
<dbReference type="InterPro" id="IPR011009">
    <property type="entry name" value="Kinase-like_dom_sf"/>
</dbReference>
<dbReference type="GO" id="GO:0016020">
    <property type="term" value="C:membrane"/>
    <property type="evidence" value="ECO:0007669"/>
    <property type="project" value="TreeGrafter"/>
</dbReference>
<evidence type="ECO:0000313" key="7">
    <source>
        <dbReference type="EMBL" id="RKP32686.1"/>
    </source>
</evidence>
<keyword evidence="3" id="KW-0547">Nucleotide-binding</keyword>
<dbReference type="PANTHER" id="PTHR24348:SF22">
    <property type="entry name" value="NON-SPECIFIC SERINE_THREONINE PROTEIN KINASE"/>
    <property type="match status" value="1"/>
</dbReference>
<dbReference type="SMART" id="SM00220">
    <property type="entry name" value="S_TKc"/>
    <property type="match status" value="1"/>
</dbReference>
<dbReference type="PANTHER" id="PTHR24348">
    <property type="entry name" value="SERINE/THREONINE-PROTEIN KINASE UNC-51-RELATED"/>
    <property type="match status" value="1"/>
</dbReference>
<dbReference type="GO" id="GO:0005524">
    <property type="term" value="F:ATP binding"/>
    <property type="evidence" value="ECO:0007669"/>
    <property type="project" value="UniProtKB-KW"/>
</dbReference>
<dbReference type="GO" id="GO:0000407">
    <property type="term" value="C:phagophore assembly site"/>
    <property type="evidence" value="ECO:0007669"/>
    <property type="project" value="TreeGrafter"/>
</dbReference>
<organism evidence="7 8">
    <name type="scientific">Metschnikowia bicuspidata</name>
    <dbReference type="NCBI Taxonomy" id="27322"/>
    <lineage>
        <taxon>Eukaryota</taxon>
        <taxon>Fungi</taxon>
        <taxon>Dikarya</taxon>
        <taxon>Ascomycota</taxon>
        <taxon>Saccharomycotina</taxon>
        <taxon>Pichiomycetes</taxon>
        <taxon>Metschnikowiaceae</taxon>
        <taxon>Metschnikowia</taxon>
    </lineage>
</organism>
<dbReference type="SUPFAM" id="SSF56112">
    <property type="entry name" value="Protein kinase-like (PK-like)"/>
    <property type="match status" value="1"/>
</dbReference>
<dbReference type="Pfam" id="PF00069">
    <property type="entry name" value="Pkinase"/>
    <property type="match status" value="1"/>
</dbReference>
<feature type="domain" description="Protein kinase" evidence="6">
    <location>
        <begin position="1"/>
        <end position="206"/>
    </location>
</feature>
<reference evidence="8" key="1">
    <citation type="journal article" date="2018" name="Nat. Microbiol.">
        <title>Leveraging single-cell genomics to expand the fungal tree of life.</title>
        <authorList>
            <person name="Ahrendt S.R."/>
            <person name="Quandt C.A."/>
            <person name="Ciobanu D."/>
            <person name="Clum A."/>
            <person name="Salamov A."/>
            <person name="Andreopoulos B."/>
            <person name="Cheng J.F."/>
            <person name="Woyke T."/>
            <person name="Pelin A."/>
            <person name="Henrissat B."/>
            <person name="Reynolds N.K."/>
            <person name="Benny G.L."/>
            <person name="Smith M.E."/>
            <person name="James T.Y."/>
            <person name="Grigoriev I.V."/>
        </authorList>
    </citation>
    <scope>NUCLEOTIDE SEQUENCE [LARGE SCALE GENOMIC DNA]</scope>
    <source>
        <strain evidence="8">Baker2002</strain>
    </source>
</reference>
<dbReference type="Proteomes" id="UP000268321">
    <property type="component" value="Unassembled WGS sequence"/>
</dbReference>
<sequence>MNHENFVEPIKYKVSLTGSTIRVYFNAGTSDIHKLLRQKKKRLKLDEVLYLWRQICSGMRYLHQFEYSHRDLKPENIVLSRKCNVIKILDLITAYSTSSSAYGLVGSPHYIAQEQAAQISYDDKSADMWSLGVILYFLVRKDIPWGMAQKCDPEYVKYVLLSPVERLEHIQKNFSAENVGEFILRLFVVNPEGRWDIDELFSDNWFGVSSVVQKLRSAERFMKSEAQCLICETVWDRVCNYFKGLKADLRDKPVIGQIKRPCEQKHATYGFFAGIASMREDFS</sequence>
<dbReference type="PROSITE" id="PS50011">
    <property type="entry name" value="PROTEIN_KINASE_DOM"/>
    <property type="match status" value="1"/>
</dbReference>
<dbReference type="OrthoDB" id="4062651at2759"/>
<keyword evidence="4 7" id="KW-0418">Kinase</keyword>
<evidence type="ECO:0000313" key="8">
    <source>
        <dbReference type="Proteomes" id="UP000268321"/>
    </source>
</evidence>